<protein>
    <submittedName>
        <fullName evidence="2">Anti-sigma-factor antagonist</fullName>
    </submittedName>
</protein>
<dbReference type="Gene3D" id="3.30.750.24">
    <property type="entry name" value="STAS domain"/>
    <property type="match status" value="1"/>
</dbReference>
<dbReference type="STRING" id="156889.Mmc1_0152"/>
<reference evidence="2 3" key="2">
    <citation type="journal article" date="2012" name="Int. J. Syst. Evol. Microbiol.">
        <title>Magnetococcus marinus gen. nov., sp. nov., a marine, magnetotactic bacterium that represents a novel lineage (Magnetococcaceae fam. nov.; Magnetococcales ord. nov.) at the base of the Alphaproteobacteria.</title>
        <authorList>
            <person name="Bazylinski D.A."/>
            <person name="Williams T.J."/>
            <person name="Lefevre C.T."/>
            <person name="Berg R.J."/>
            <person name="Zhang C.L."/>
            <person name="Bowser S.S."/>
            <person name="Dean A.J."/>
            <person name="Beveridge T.J."/>
        </authorList>
    </citation>
    <scope>NUCLEOTIDE SEQUENCE [LARGE SCALE GENOMIC DNA]</scope>
    <source>
        <strain evidence="3">ATCC BAA-1437 / JCM 17883 / MC-1</strain>
    </source>
</reference>
<evidence type="ECO:0000313" key="3">
    <source>
        <dbReference type="Proteomes" id="UP000002586"/>
    </source>
</evidence>
<keyword evidence="3" id="KW-1185">Reference proteome</keyword>
<feature type="domain" description="STAS" evidence="1">
    <location>
        <begin position="12"/>
        <end position="134"/>
    </location>
</feature>
<dbReference type="AlphaFoldDB" id="A0L3Y6"/>
<dbReference type="RefSeq" id="WP_011711852.1">
    <property type="nucleotide sequence ID" value="NC_008576.1"/>
</dbReference>
<dbReference type="HOGENOM" id="CLU_1893663_0_0_5"/>
<name>A0L3Y6_MAGMM</name>
<reference evidence="3" key="1">
    <citation type="journal article" date="2009" name="Appl. Environ. Microbiol.">
        <title>Complete genome sequence of the chemolithoautotrophic marine magnetotactic coccus strain MC-1.</title>
        <authorList>
            <person name="Schubbe S."/>
            <person name="Williams T.J."/>
            <person name="Xie G."/>
            <person name="Kiss H.E."/>
            <person name="Brettin T.S."/>
            <person name="Martinez D."/>
            <person name="Ross C.A."/>
            <person name="Schuler D."/>
            <person name="Cox B.L."/>
            <person name="Nealson K.H."/>
            <person name="Bazylinski D.A."/>
        </authorList>
    </citation>
    <scope>NUCLEOTIDE SEQUENCE [LARGE SCALE GENOMIC DNA]</scope>
    <source>
        <strain evidence="3">ATCC BAA-1437 / JCM 17883 / MC-1</strain>
    </source>
</reference>
<dbReference type="InterPro" id="IPR036513">
    <property type="entry name" value="STAS_dom_sf"/>
</dbReference>
<dbReference type="KEGG" id="mgm:Mmc1_0152"/>
<dbReference type="EMBL" id="CP000471">
    <property type="protein sequence ID" value="ABK42679.1"/>
    <property type="molecule type" value="Genomic_DNA"/>
</dbReference>
<organism evidence="2 3">
    <name type="scientific">Magnetococcus marinus (strain ATCC BAA-1437 / JCM 17883 / MC-1)</name>
    <dbReference type="NCBI Taxonomy" id="156889"/>
    <lineage>
        <taxon>Bacteria</taxon>
        <taxon>Pseudomonadati</taxon>
        <taxon>Pseudomonadota</taxon>
        <taxon>Magnetococcia</taxon>
        <taxon>Magnetococcales</taxon>
        <taxon>Magnetococcaceae</taxon>
        <taxon>Magnetococcus</taxon>
    </lineage>
</organism>
<accession>A0L3Y6</accession>
<dbReference type="CDD" id="cd07043">
    <property type="entry name" value="STAS_anti-anti-sigma_factors"/>
    <property type="match status" value="1"/>
</dbReference>
<gene>
    <name evidence="2" type="ordered locus">Mmc1_0152</name>
</gene>
<dbReference type="PROSITE" id="PS50801">
    <property type="entry name" value="STAS"/>
    <property type="match status" value="1"/>
</dbReference>
<evidence type="ECO:0000313" key="2">
    <source>
        <dbReference type="EMBL" id="ABK42679.1"/>
    </source>
</evidence>
<dbReference type="SUPFAM" id="SSF52091">
    <property type="entry name" value="SpoIIaa-like"/>
    <property type="match status" value="1"/>
</dbReference>
<evidence type="ECO:0000259" key="1">
    <source>
        <dbReference type="PROSITE" id="PS50801"/>
    </source>
</evidence>
<dbReference type="Pfam" id="PF01740">
    <property type="entry name" value="STAS"/>
    <property type="match status" value="1"/>
</dbReference>
<dbReference type="InterPro" id="IPR002645">
    <property type="entry name" value="STAS_dom"/>
</dbReference>
<dbReference type="eggNOG" id="COG1366">
    <property type="taxonomic scope" value="Bacteria"/>
</dbReference>
<dbReference type="Proteomes" id="UP000002586">
    <property type="component" value="Chromosome"/>
</dbReference>
<proteinExistence type="predicted"/>
<sequence>MSRAIDYDGWGTMIKTWNIKGKIHIQLDEPLNAKNQVAFLKAVETHPQGEQVSLHMDLVPYIDSSGLASLLQLRDHAHGFHNVILCNPSERVLHTLRVSNFHRLYTIQQSPKTAQSTATAASVQPMLNGGHNAL</sequence>